<reference evidence="1 2" key="1">
    <citation type="submission" date="2021-06" db="EMBL/GenBank/DDBJ databases">
        <title>Caerostris extrusa draft genome.</title>
        <authorList>
            <person name="Kono N."/>
            <person name="Arakawa K."/>
        </authorList>
    </citation>
    <scope>NUCLEOTIDE SEQUENCE [LARGE SCALE GENOMIC DNA]</scope>
</reference>
<evidence type="ECO:0000313" key="1">
    <source>
        <dbReference type="EMBL" id="GIX95995.1"/>
    </source>
</evidence>
<gene>
    <name evidence="1" type="ORF">CEXT_166211</name>
</gene>
<protein>
    <recommendedName>
        <fullName evidence="3">Secreted protein</fullName>
    </recommendedName>
</protein>
<dbReference type="EMBL" id="BPLR01004593">
    <property type="protein sequence ID" value="GIX95995.1"/>
    <property type="molecule type" value="Genomic_DNA"/>
</dbReference>
<dbReference type="AlphaFoldDB" id="A0AAV4PFP2"/>
<sequence>MTAIIHVHNPFPAIYIRVLLGLLNLHTERATTQFDEPRKIIPSKHPKCYLDIIVWIRLTLVHRHARIRGFRSSWTVQTQAGRFRRALRVIRWLLIGQSFRHKRVF</sequence>
<name>A0AAV4PFP2_CAEEX</name>
<accession>A0AAV4PFP2</accession>
<keyword evidence="2" id="KW-1185">Reference proteome</keyword>
<evidence type="ECO:0008006" key="3">
    <source>
        <dbReference type="Google" id="ProtNLM"/>
    </source>
</evidence>
<evidence type="ECO:0000313" key="2">
    <source>
        <dbReference type="Proteomes" id="UP001054945"/>
    </source>
</evidence>
<comment type="caution">
    <text evidence="1">The sequence shown here is derived from an EMBL/GenBank/DDBJ whole genome shotgun (WGS) entry which is preliminary data.</text>
</comment>
<proteinExistence type="predicted"/>
<organism evidence="1 2">
    <name type="scientific">Caerostris extrusa</name>
    <name type="common">Bark spider</name>
    <name type="synonym">Caerostris bankana</name>
    <dbReference type="NCBI Taxonomy" id="172846"/>
    <lineage>
        <taxon>Eukaryota</taxon>
        <taxon>Metazoa</taxon>
        <taxon>Ecdysozoa</taxon>
        <taxon>Arthropoda</taxon>
        <taxon>Chelicerata</taxon>
        <taxon>Arachnida</taxon>
        <taxon>Araneae</taxon>
        <taxon>Araneomorphae</taxon>
        <taxon>Entelegynae</taxon>
        <taxon>Araneoidea</taxon>
        <taxon>Araneidae</taxon>
        <taxon>Caerostris</taxon>
    </lineage>
</organism>
<dbReference type="Proteomes" id="UP001054945">
    <property type="component" value="Unassembled WGS sequence"/>
</dbReference>